<comment type="function">
    <text evidence="11">Involved in beta-(1--&gt;2)glucan export. Transmembrane domains (TMD) form a pore in the inner membrane and the ATP-binding domain (NBD) is responsible for energy generation.</text>
</comment>
<feature type="region of interest" description="Disordered" evidence="13">
    <location>
        <begin position="1"/>
        <end position="23"/>
    </location>
</feature>
<comment type="subcellular location">
    <subcellularLocation>
        <location evidence="1">Cell inner membrane</location>
        <topology evidence="1">Peripheral membrane protein</topology>
    </subcellularLocation>
</comment>
<feature type="domain" description="ABC transporter" evidence="14">
    <location>
        <begin position="28"/>
        <end position="269"/>
    </location>
</feature>
<dbReference type="CDD" id="cd03260">
    <property type="entry name" value="ABC_PstB_phosphate_transporter"/>
    <property type="match status" value="1"/>
</dbReference>
<keyword evidence="7" id="KW-0547">Nucleotide-binding</keyword>
<protein>
    <submittedName>
        <fullName evidence="15">Phosphate ABC transporter ATP-binding protein, PhoT family</fullName>
    </submittedName>
</protein>
<evidence type="ECO:0000313" key="15">
    <source>
        <dbReference type="EMBL" id="SHG09380.1"/>
    </source>
</evidence>
<evidence type="ECO:0000256" key="1">
    <source>
        <dbReference type="ARBA" id="ARBA00004417"/>
    </source>
</evidence>
<evidence type="ECO:0000256" key="12">
    <source>
        <dbReference type="ARBA" id="ARBA00054713"/>
    </source>
</evidence>
<dbReference type="GO" id="GO:0005315">
    <property type="term" value="F:phosphate transmembrane transporter activity"/>
    <property type="evidence" value="ECO:0007669"/>
    <property type="project" value="InterPro"/>
</dbReference>
<comment type="similarity">
    <text evidence="2">Belongs to the ABC transporter superfamily.</text>
</comment>
<accession>A0A1M5H091</accession>
<keyword evidence="9" id="KW-1278">Translocase</keyword>
<dbReference type="InterPro" id="IPR017871">
    <property type="entry name" value="ABC_transporter-like_CS"/>
</dbReference>
<evidence type="ECO:0000256" key="10">
    <source>
        <dbReference type="ARBA" id="ARBA00023136"/>
    </source>
</evidence>
<dbReference type="OrthoDB" id="9802264at2"/>
<evidence type="ECO:0000256" key="4">
    <source>
        <dbReference type="ARBA" id="ARBA00022475"/>
    </source>
</evidence>
<evidence type="ECO:0000256" key="3">
    <source>
        <dbReference type="ARBA" id="ARBA00022448"/>
    </source>
</evidence>
<dbReference type="PROSITE" id="PS00211">
    <property type="entry name" value="ABC_TRANSPORTER_1"/>
    <property type="match status" value="1"/>
</dbReference>
<name>A0A1M5H091_9BRAD</name>
<dbReference type="GO" id="GO:0035435">
    <property type="term" value="P:phosphate ion transmembrane transport"/>
    <property type="evidence" value="ECO:0007669"/>
    <property type="project" value="InterPro"/>
</dbReference>
<dbReference type="FunFam" id="3.40.50.300:FF:000132">
    <property type="entry name" value="Phosphate import ATP-binding protein PstB"/>
    <property type="match status" value="1"/>
</dbReference>
<dbReference type="NCBIfam" id="TIGR00972">
    <property type="entry name" value="3a0107s01c2"/>
    <property type="match status" value="1"/>
</dbReference>
<dbReference type="Gene3D" id="3.40.50.300">
    <property type="entry name" value="P-loop containing nucleotide triphosphate hydrolases"/>
    <property type="match status" value="1"/>
</dbReference>
<evidence type="ECO:0000256" key="9">
    <source>
        <dbReference type="ARBA" id="ARBA00022967"/>
    </source>
</evidence>
<comment type="function">
    <text evidence="12">Part of the ABC transporter complex PstSACB involved in phosphate import. Responsible for energy coupling to the transport system.</text>
</comment>
<evidence type="ECO:0000256" key="2">
    <source>
        <dbReference type="ARBA" id="ARBA00005417"/>
    </source>
</evidence>
<dbReference type="GO" id="GO:0005524">
    <property type="term" value="F:ATP binding"/>
    <property type="evidence" value="ECO:0007669"/>
    <property type="project" value="UniProtKB-KW"/>
</dbReference>
<dbReference type="InterPro" id="IPR027417">
    <property type="entry name" value="P-loop_NTPase"/>
</dbReference>
<dbReference type="RefSeq" id="WP_079599673.1">
    <property type="nucleotide sequence ID" value="NZ_LT670817.1"/>
</dbReference>
<organism evidence="15 16">
    <name type="scientific">Bradyrhizobium erythrophlei</name>
    <dbReference type="NCBI Taxonomy" id="1437360"/>
    <lineage>
        <taxon>Bacteria</taxon>
        <taxon>Pseudomonadati</taxon>
        <taxon>Pseudomonadota</taxon>
        <taxon>Alphaproteobacteria</taxon>
        <taxon>Hyphomicrobiales</taxon>
        <taxon>Nitrobacteraceae</taxon>
        <taxon>Bradyrhizobium</taxon>
    </lineage>
</organism>
<dbReference type="GO" id="GO:0016887">
    <property type="term" value="F:ATP hydrolysis activity"/>
    <property type="evidence" value="ECO:0007669"/>
    <property type="project" value="InterPro"/>
</dbReference>
<dbReference type="PANTHER" id="PTHR43423">
    <property type="entry name" value="ABC TRANSPORTER I FAMILY MEMBER 17"/>
    <property type="match status" value="1"/>
</dbReference>
<dbReference type="GO" id="GO:0005886">
    <property type="term" value="C:plasma membrane"/>
    <property type="evidence" value="ECO:0007669"/>
    <property type="project" value="UniProtKB-SubCell"/>
</dbReference>
<keyword evidence="5" id="KW-0997">Cell inner membrane</keyword>
<keyword evidence="8 15" id="KW-0067">ATP-binding</keyword>
<evidence type="ECO:0000313" key="16">
    <source>
        <dbReference type="Proteomes" id="UP000189796"/>
    </source>
</evidence>
<dbReference type="InterPro" id="IPR003439">
    <property type="entry name" value="ABC_transporter-like_ATP-bd"/>
</dbReference>
<evidence type="ECO:0000256" key="13">
    <source>
        <dbReference type="SAM" id="MobiDB-lite"/>
    </source>
</evidence>
<dbReference type="InterPro" id="IPR005670">
    <property type="entry name" value="PstB-like"/>
</dbReference>
<feature type="compositionally biased region" description="Low complexity" evidence="13">
    <location>
        <begin position="1"/>
        <end position="12"/>
    </location>
</feature>
<evidence type="ECO:0000256" key="11">
    <source>
        <dbReference type="ARBA" id="ARBA00024722"/>
    </source>
</evidence>
<dbReference type="SMART" id="SM00382">
    <property type="entry name" value="AAA"/>
    <property type="match status" value="1"/>
</dbReference>
<dbReference type="SUPFAM" id="SSF52540">
    <property type="entry name" value="P-loop containing nucleoside triphosphate hydrolases"/>
    <property type="match status" value="1"/>
</dbReference>
<reference evidence="15 16" key="1">
    <citation type="submission" date="2016-11" db="EMBL/GenBank/DDBJ databases">
        <authorList>
            <person name="Jaros S."/>
            <person name="Januszkiewicz K."/>
            <person name="Wedrychowicz H."/>
        </authorList>
    </citation>
    <scope>NUCLEOTIDE SEQUENCE [LARGE SCALE GENOMIC DNA]</scope>
    <source>
        <strain evidence="15 16">GAS138</strain>
    </source>
</reference>
<dbReference type="PANTHER" id="PTHR43423:SF3">
    <property type="entry name" value="PHOSPHATE IMPORT ATP-BINDING PROTEIN PSTB"/>
    <property type="match status" value="1"/>
</dbReference>
<evidence type="ECO:0000256" key="6">
    <source>
        <dbReference type="ARBA" id="ARBA00022592"/>
    </source>
</evidence>
<evidence type="ECO:0000256" key="5">
    <source>
        <dbReference type="ARBA" id="ARBA00022519"/>
    </source>
</evidence>
<dbReference type="InterPro" id="IPR003593">
    <property type="entry name" value="AAA+_ATPase"/>
</dbReference>
<evidence type="ECO:0000256" key="7">
    <source>
        <dbReference type="ARBA" id="ARBA00022741"/>
    </source>
</evidence>
<keyword evidence="6" id="KW-0592">Phosphate transport</keyword>
<dbReference type="Proteomes" id="UP000189796">
    <property type="component" value="Chromosome I"/>
</dbReference>
<evidence type="ECO:0000256" key="8">
    <source>
        <dbReference type="ARBA" id="ARBA00022840"/>
    </source>
</evidence>
<dbReference type="AlphaFoldDB" id="A0A1M5H091"/>
<dbReference type="Pfam" id="PF00005">
    <property type="entry name" value="ABC_tran"/>
    <property type="match status" value="1"/>
</dbReference>
<sequence length="274" mass="30205">MNDLSVSVSVPGAPAPSVPHQADAPAKVTARGLNFFYGENHALKNINLTLGANRVTAFIGPSGCGKSTLLRIFNRMYDLYPGQRATGQLMLDSTNILDPKLDLNLLRARVGMVFQKPTPFPMTIYENIAFGIRLYEKISKSEMDGRVEKALRGGALWNEVKDKLGASGLSLSGGQQQRLCIARTVAVRPEVILFDEPCSALDPISTAKIEELIQELAEDYTIAIVTHNMQQAARVSDKTAFMYLGELIEFDETDRIFTSPSDRRTQDYITGRFG</sequence>
<keyword evidence="10" id="KW-0472">Membrane</keyword>
<dbReference type="EMBL" id="LT670817">
    <property type="protein sequence ID" value="SHG09380.1"/>
    <property type="molecule type" value="Genomic_DNA"/>
</dbReference>
<keyword evidence="4" id="KW-1003">Cell membrane</keyword>
<dbReference type="PROSITE" id="PS50893">
    <property type="entry name" value="ABC_TRANSPORTER_2"/>
    <property type="match status" value="1"/>
</dbReference>
<gene>
    <name evidence="15" type="ORF">SAMN05443248_0259</name>
</gene>
<keyword evidence="3" id="KW-0813">Transport</keyword>
<evidence type="ECO:0000259" key="14">
    <source>
        <dbReference type="PROSITE" id="PS50893"/>
    </source>
</evidence>
<proteinExistence type="inferred from homology"/>